<dbReference type="GO" id="GO:0003677">
    <property type="term" value="F:DNA binding"/>
    <property type="evidence" value="ECO:0007669"/>
    <property type="project" value="UniProtKB-KW"/>
</dbReference>
<dbReference type="CDD" id="cd17243">
    <property type="entry name" value="RMtype1_S_AchA6I-TRD2-CR2_like"/>
    <property type="match status" value="1"/>
</dbReference>
<comment type="caution">
    <text evidence="5">The sequence shown here is derived from an EMBL/GenBank/DDBJ whole genome shotgun (WGS) entry which is preliminary data.</text>
</comment>
<dbReference type="Proteomes" id="UP000075583">
    <property type="component" value="Unassembled WGS sequence"/>
</dbReference>
<dbReference type="OrthoDB" id="825893at2"/>
<dbReference type="CDD" id="cd17246">
    <property type="entry name" value="RMtype1_S_SonII-TRD2-CR2_like"/>
    <property type="match status" value="1"/>
</dbReference>
<feature type="domain" description="Type I restriction modification DNA specificity" evidence="4">
    <location>
        <begin position="2"/>
        <end position="181"/>
    </location>
</feature>
<dbReference type="InterPro" id="IPR052021">
    <property type="entry name" value="Type-I_RS_S_subunit"/>
</dbReference>
<dbReference type="Gene3D" id="1.10.287.1120">
    <property type="entry name" value="Bipartite methylase S protein"/>
    <property type="match status" value="1"/>
</dbReference>
<evidence type="ECO:0000313" key="5">
    <source>
        <dbReference type="EMBL" id="KYG74430.1"/>
    </source>
</evidence>
<dbReference type="AlphaFoldDB" id="A0A150X6W2"/>
<keyword evidence="3" id="KW-0238">DNA-binding</keyword>
<dbReference type="PANTHER" id="PTHR30408">
    <property type="entry name" value="TYPE-1 RESTRICTION ENZYME ECOKI SPECIFICITY PROTEIN"/>
    <property type="match status" value="1"/>
</dbReference>
<dbReference type="PANTHER" id="PTHR30408:SF12">
    <property type="entry name" value="TYPE I RESTRICTION ENZYME MJAVIII SPECIFICITY SUBUNIT"/>
    <property type="match status" value="1"/>
</dbReference>
<dbReference type="EMBL" id="LQZQ01000045">
    <property type="protein sequence ID" value="KYG74430.1"/>
    <property type="molecule type" value="Genomic_DNA"/>
</dbReference>
<keyword evidence="6" id="KW-1185">Reference proteome</keyword>
<organism evidence="5 6">
    <name type="scientific">Roseivirga ehrenbergii (strain DSM 102268 / JCM 13514 / KCTC 12282 / NCIMB 14502 / KMM 6017)</name>
    <dbReference type="NCBI Taxonomy" id="279360"/>
    <lineage>
        <taxon>Bacteria</taxon>
        <taxon>Pseudomonadati</taxon>
        <taxon>Bacteroidota</taxon>
        <taxon>Cytophagia</taxon>
        <taxon>Cytophagales</taxon>
        <taxon>Roseivirgaceae</taxon>
        <taxon>Roseivirga</taxon>
    </lineage>
</organism>
<protein>
    <recommendedName>
        <fullName evidence="4">Type I restriction modification DNA specificity domain-containing protein</fullName>
    </recommendedName>
</protein>
<dbReference type="Gene3D" id="3.90.220.20">
    <property type="entry name" value="DNA methylase specificity domains"/>
    <property type="match status" value="2"/>
</dbReference>
<evidence type="ECO:0000256" key="2">
    <source>
        <dbReference type="ARBA" id="ARBA00022747"/>
    </source>
</evidence>
<dbReference type="GO" id="GO:0009307">
    <property type="term" value="P:DNA restriction-modification system"/>
    <property type="evidence" value="ECO:0007669"/>
    <property type="project" value="UniProtKB-KW"/>
</dbReference>
<dbReference type="InterPro" id="IPR044946">
    <property type="entry name" value="Restrct_endonuc_typeI_TRD_sf"/>
</dbReference>
<evidence type="ECO:0000256" key="3">
    <source>
        <dbReference type="ARBA" id="ARBA00023125"/>
    </source>
</evidence>
<dbReference type="InterPro" id="IPR000055">
    <property type="entry name" value="Restrct_endonuc_typeI_TRD"/>
</dbReference>
<gene>
    <name evidence="5" type="ORF">MB14_04250</name>
</gene>
<name>A0A150X6W2_ROSEK</name>
<evidence type="ECO:0000259" key="4">
    <source>
        <dbReference type="Pfam" id="PF01420"/>
    </source>
</evidence>
<evidence type="ECO:0000256" key="1">
    <source>
        <dbReference type="ARBA" id="ARBA00010923"/>
    </source>
</evidence>
<dbReference type="SUPFAM" id="SSF116734">
    <property type="entry name" value="DNA methylase specificity domain"/>
    <property type="match status" value="2"/>
</dbReference>
<dbReference type="STRING" id="279360.MB14_04250"/>
<comment type="similarity">
    <text evidence="1">Belongs to the type-I restriction system S methylase family.</text>
</comment>
<feature type="domain" description="Type I restriction modification DNA specificity" evidence="4">
    <location>
        <begin position="212"/>
        <end position="362"/>
    </location>
</feature>
<keyword evidence="2" id="KW-0680">Restriction system</keyword>
<evidence type="ECO:0000313" key="6">
    <source>
        <dbReference type="Proteomes" id="UP000075583"/>
    </source>
</evidence>
<reference evidence="5" key="1">
    <citation type="submission" date="2016-01" db="EMBL/GenBank/DDBJ databases">
        <title>Genome sequencing of Roseivirga ehrenbergii KMM 6017.</title>
        <authorList>
            <person name="Selvaratnam C."/>
            <person name="Thevarajoo S."/>
            <person name="Goh K.M."/>
            <person name="Ee R."/>
            <person name="Chan K.-G."/>
            <person name="Chong C.S."/>
        </authorList>
    </citation>
    <scope>NUCLEOTIDE SEQUENCE [LARGE SCALE GENOMIC DNA]</scope>
    <source>
        <strain evidence="5">KMM 6017</strain>
    </source>
</reference>
<dbReference type="Pfam" id="PF01420">
    <property type="entry name" value="Methylase_S"/>
    <property type="match status" value="2"/>
</dbReference>
<proteinExistence type="inferred from homology"/>
<accession>A0A150X6W2</accession>
<sequence length="416" mass="46679">MPNNWKTHKLKEICDLIVDCPHSTPKWKDSGVTVLRSNNIRNGKLNFEKESYTDEEHYKQRTRRAIPKGGDLVITREAPMGEVCMLPEGLKCCLGQRMVLIRPSSKVDNPFLLYAIQAKEVQNQIMIYEGTGSTVSNLRIPVLEALDIPFPPLPEQQAIASILSSLDDKIELNLQMNKTLEEMAMTLYKHWFVDFGPFKDGEFVDSELGLIPEGWEVKGILEIVDLLSGGTPKTTMDEYWNGDICWVSAKDIGNGGLYINDTEKKITELGVSKSATKILPEDTVILVARGSVGKYGMIAKEMAMNQSCYGLFAKGEYSQGLVYLMFSELIEQFKRMAYGSVFDTITTSTFKSTNVVVPPTSIIENLKREIDPLFDQLKQNVLENESLMALRDTLLPKLISGEVRVKEAEQSLASIM</sequence>
<dbReference type="RefSeq" id="WP_062591539.1">
    <property type="nucleotide sequence ID" value="NZ_LQZQ01000045.1"/>
</dbReference>